<feature type="chain" id="PRO_5002706962" evidence="2">
    <location>
        <begin position="21"/>
        <end position="414"/>
    </location>
</feature>
<reference evidence="3 4" key="1">
    <citation type="journal article" date="2007" name="PLoS Pathog.">
        <title>Genome sequence of Babesia bovis and comparative analysis of apicomplexan hemoprotozoa.</title>
        <authorList>
            <person name="Brayton K.A."/>
            <person name="Lau A.O.T."/>
            <person name="Herndon D.R."/>
            <person name="Hannick L."/>
            <person name="Kappmeyer L.S."/>
            <person name="Berens S.J."/>
            <person name="Bidwell S.L."/>
            <person name="Brown W.C."/>
            <person name="Crabtree J."/>
            <person name="Fadrosh D."/>
            <person name="Feldblum T."/>
            <person name="Forberger H.A."/>
            <person name="Haas B.J."/>
            <person name="Howell J.M."/>
            <person name="Khouri H."/>
            <person name="Koo H."/>
            <person name="Mann D.J."/>
            <person name="Norimine J."/>
            <person name="Paulsen I.T."/>
            <person name="Radune D."/>
            <person name="Ren Q."/>
            <person name="Smith R.K. Jr."/>
            <person name="Suarez C.E."/>
            <person name="White O."/>
            <person name="Wortman J.R."/>
            <person name="Knowles D.P. Jr."/>
            <person name="McElwain T.F."/>
            <person name="Nene V.M."/>
        </authorList>
    </citation>
    <scope>NUCLEOTIDE SEQUENCE [LARGE SCALE GENOMIC DNA]</scope>
    <source>
        <strain evidence="3">T2Bo</strain>
    </source>
</reference>
<protein>
    <submittedName>
        <fullName evidence="3">Membrane protein, putative</fullName>
    </submittedName>
</protein>
<proteinExistence type="predicted"/>
<gene>
    <name evidence="3" type="ORF">BBOV_II004830</name>
</gene>
<comment type="caution">
    <text evidence="3">The sequence shown here is derived from an EMBL/GenBank/DDBJ whole genome shotgun (WGS) entry which is preliminary data.</text>
</comment>
<keyword evidence="1" id="KW-0472">Membrane</keyword>
<keyword evidence="1" id="KW-1133">Transmembrane helix</keyword>
<dbReference type="RefSeq" id="XP_001610006.1">
    <property type="nucleotide sequence ID" value="XM_001609956.1"/>
</dbReference>
<name>A7AU27_BABBO</name>
<keyword evidence="2" id="KW-0732">Signal</keyword>
<dbReference type="VEuPathDB" id="PiroplasmaDB:BBOV_II004830"/>
<organism evidence="3 4">
    <name type="scientific">Babesia bovis</name>
    <dbReference type="NCBI Taxonomy" id="5865"/>
    <lineage>
        <taxon>Eukaryota</taxon>
        <taxon>Sar</taxon>
        <taxon>Alveolata</taxon>
        <taxon>Apicomplexa</taxon>
        <taxon>Aconoidasida</taxon>
        <taxon>Piroplasmida</taxon>
        <taxon>Babesiidae</taxon>
        <taxon>Babesia</taxon>
    </lineage>
</organism>
<evidence type="ECO:0000256" key="2">
    <source>
        <dbReference type="SAM" id="SignalP"/>
    </source>
</evidence>
<dbReference type="EMBL" id="AAXT01000003">
    <property type="protein sequence ID" value="EDO06438.1"/>
    <property type="molecule type" value="Genomic_DNA"/>
</dbReference>
<reference evidence="4" key="3">
    <citation type="journal article" date="2021" name="Int. J. Parasitol.">
        <title>Comparative analysis of gene expression between Babesia bovis blood stages and kinetes allowed by improved genome annotation.</title>
        <authorList>
            <person name="Ueti M.W."/>
            <person name="Johnson W.C."/>
            <person name="Kappmeyer L.S."/>
            <person name="Herndon D.R."/>
            <person name="Mousel M.R."/>
            <person name="Reif K.E."/>
            <person name="Taus N.S."/>
            <person name="Ifeonu O.O."/>
            <person name="Silva J.C."/>
            <person name="Suarez C.E."/>
            <person name="Brayton K.A."/>
        </authorList>
    </citation>
    <scope>NUCLEOTIDE SEQUENCE [LARGE SCALE GENOMIC DNA]</scope>
</reference>
<feature type="transmembrane region" description="Helical" evidence="1">
    <location>
        <begin position="377"/>
        <end position="400"/>
    </location>
</feature>
<dbReference type="Proteomes" id="UP000002173">
    <property type="component" value="Unassembled WGS sequence"/>
</dbReference>
<keyword evidence="1" id="KW-0812">Transmembrane</keyword>
<dbReference type="KEGG" id="bbo:BBOV_II004830"/>
<keyword evidence="4" id="KW-1185">Reference proteome</keyword>
<dbReference type="GeneID" id="5478235"/>
<feature type="signal peptide" evidence="2">
    <location>
        <begin position="1"/>
        <end position="20"/>
    </location>
</feature>
<evidence type="ECO:0000313" key="3">
    <source>
        <dbReference type="EMBL" id="EDO06438.1"/>
    </source>
</evidence>
<evidence type="ECO:0000256" key="1">
    <source>
        <dbReference type="SAM" id="Phobius"/>
    </source>
</evidence>
<dbReference type="AlphaFoldDB" id="A7AU27"/>
<dbReference type="OMA" id="VECEIRY"/>
<dbReference type="InParanoid" id="A7AU27"/>
<sequence>MMRFIVIHALAITAITNCSGNAVESGEIKKIIAKVEQWKEQCKESDSAFKCMSNVWESHSELEDGSIGLYAWMETLPILRPNVAVLREFDAKNSATSEVYHEDETKCRNCICEHYRLDFNSFDAILRNNPNGGFMEDFRKVHSRRETEKIYTTKDYIIDCLDNIKPPSVVISGNAAHTTPFAELFDSQVHGRSDYGSMLTFLFLMEPYKLAKKVKAITLFKQSVDRYWIGRFRWNRITTSARVARYTLRYTQPGYVKYRISKYHLEDYIGNSLIVPYINIREPRVYQLLEGTGLDNPGQITSARQASKRFSRLISNLIRFLEIDGMETVEPFYIVEMRVRNPKYNLLDIMSANRIIKQPIRYNVVARPSGIRHMKKVFMLAEMFAVSIAVSVVAVAWVFYHLTHQIPQLKLESD</sequence>
<accession>A7AU27</accession>
<evidence type="ECO:0000313" key="4">
    <source>
        <dbReference type="Proteomes" id="UP000002173"/>
    </source>
</evidence>
<reference evidence="4" key="2">
    <citation type="journal article" date="2020" name="Data Brief">
        <title>Transcriptome dataset of Babesia bovis life stages within vertebrate and invertebrate hosts.</title>
        <authorList>
            <person name="Ueti M.W."/>
            <person name="Johnson W.C."/>
            <person name="Kappmeyer L.S."/>
            <person name="Herndon D.R."/>
            <person name="Mousel M.R."/>
            <person name="Reif K.E."/>
            <person name="Taus N.S."/>
            <person name="Ifeonu O.O."/>
            <person name="Silva J.C."/>
            <person name="Suarez C.E."/>
            <person name="Brayton K.A."/>
        </authorList>
    </citation>
    <scope>NUCLEOTIDE SEQUENCE [LARGE SCALE GENOMIC DNA]</scope>
</reference>